<dbReference type="InterPro" id="IPR023198">
    <property type="entry name" value="PGP-like_dom2"/>
</dbReference>
<dbReference type="SFLD" id="SFLDS00003">
    <property type="entry name" value="Haloacid_Dehalogenase"/>
    <property type="match status" value="1"/>
</dbReference>
<dbReference type="AlphaFoldDB" id="A0A5D8ZXT3"/>
<dbReference type="SFLD" id="SFLDG01129">
    <property type="entry name" value="C1.5:_HAD__Beta-PGM__Phosphata"/>
    <property type="match status" value="1"/>
</dbReference>
<dbReference type="OrthoDB" id="9792518at2"/>
<dbReference type="GO" id="GO:0008967">
    <property type="term" value="F:phosphoglycolate phosphatase activity"/>
    <property type="evidence" value="ECO:0007669"/>
    <property type="project" value="UniProtKB-EC"/>
</dbReference>
<sequence length="230" mass="26406">MISCKLSINHKIFILNTKNLIFDLDGTLWDSRATIIKIWNEVLGRHQLTQRELKPEDMDQYMGLLAHDIIKDIIPGISDLQAQELLSEIVAEENKILHIQGGILYEGVEETLKSLASDHSLFIVSNCQDGYIESFLDYYQFNDLFVDFESHGRTRKPKSENIQLLMERNQLSIEDSVYIGDTQTDYNSATSNNLPFIFCKYGFGKLADQLYEPSILTFSDLRTHISDSTK</sequence>
<evidence type="ECO:0000256" key="4">
    <source>
        <dbReference type="ARBA" id="ARBA00013078"/>
    </source>
</evidence>
<dbReference type="Gene3D" id="3.40.50.1000">
    <property type="entry name" value="HAD superfamily/HAD-like"/>
    <property type="match status" value="1"/>
</dbReference>
<dbReference type="InterPro" id="IPR050155">
    <property type="entry name" value="HAD-like_hydrolase_sf"/>
</dbReference>
<dbReference type="Gene3D" id="1.10.150.240">
    <property type="entry name" value="Putative phosphatase, domain 2"/>
    <property type="match status" value="1"/>
</dbReference>
<comment type="caution">
    <text evidence="5">The sequence shown here is derived from an EMBL/GenBank/DDBJ whole genome shotgun (WGS) entry which is preliminary data.</text>
</comment>
<dbReference type="EC" id="3.1.3.18" evidence="4"/>
<comment type="similarity">
    <text evidence="3">Belongs to the HAD-like hydrolase superfamily. CbbY/CbbZ/Gph/YieH family.</text>
</comment>
<geneLocation type="plasmid" evidence="5">
    <name>unnamed1</name>
</geneLocation>
<keyword evidence="5" id="KW-0378">Hydrolase</keyword>
<keyword evidence="6" id="KW-1185">Reference proteome</keyword>
<dbReference type="InterPro" id="IPR023214">
    <property type="entry name" value="HAD_sf"/>
</dbReference>
<name>A0A5D8ZXT3_9FLAO</name>
<dbReference type="PANTHER" id="PTHR43434">
    <property type="entry name" value="PHOSPHOGLYCOLATE PHOSPHATASE"/>
    <property type="match status" value="1"/>
</dbReference>
<evidence type="ECO:0000256" key="1">
    <source>
        <dbReference type="ARBA" id="ARBA00000830"/>
    </source>
</evidence>
<reference evidence="5 6" key="1">
    <citation type="submission" date="2019-08" db="EMBL/GenBank/DDBJ databases">
        <title>Draft genome sequence of Chryseobacterium sp. Gsoil 183.</title>
        <authorList>
            <person name="Im W.-T."/>
        </authorList>
    </citation>
    <scope>NUCLEOTIDE SEQUENCE [LARGE SCALE GENOMIC DNA]</scope>
    <source>
        <strain evidence="5 6">Gsoil 183</strain>
        <plasmid evidence="5">unnamed1</plasmid>
    </source>
</reference>
<protein>
    <recommendedName>
        <fullName evidence="4">phosphoglycolate phosphatase</fullName>
        <ecNumber evidence="4">3.1.3.18</ecNumber>
    </recommendedName>
</protein>
<dbReference type="Proteomes" id="UP000323884">
    <property type="component" value="Unassembled WGS sequence"/>
</dbReference>
<proteinExistence type="inferred from homology"/>
<dbReference type="SUPFAM" id="SSF56784">
    <property type="entry name" value="HAD-like"/>
    <property type="match status" value="1"/>
</dbReference>
<dbReference type="Pfam" id="PF13419">
    <property type="entry name" value="HAD_2"/>
    <property type="match status" value="1"/>
</dbReference>
<evidence type="ECO:0000256" key="2">
    <source>
        <dbReference type="ARBA" id="ARBA00004818"/>
    </source>
</evidence>
<evidence type="ECO:0000313" key="6">
    <source>
        <dbReference type="Proteomes" id="UP000323884"/>
    </source>
</evidence>
<organism evidence="5 6">
    <name type="scientific">Chryseobacterium panacisoli</name>
    <dbReference type="NCBI Taxonomy" id="1807141"/>
    <lineage>
        <taxon>Bacteria</taxon>
        <taxon>Pseudomonadati</taxon>
        <taxon>Bacteroidota</taxon>
        <taxon>Flavobacteriia</taxon>
        <taxon>Flavobacteriales</taxon>
        <taxon>Weeksellaceae</taxon>
        <taxon>Chryseobacterium group</taxon>
        <taxon>Chryseobacterium</taxon>
    </lineage>
</organism>
<dbReference type="GO" id="GO:0006281">
    <property type="term" value="P:DNA repair"/>
    <property type="evidence" value="ECO:0007669"/>
    <property type="project" value="TreeGrafter"/>
</dbReference>
<comment type="catalytic activity">
    <reaction evidence="1">
        <text>2-phosphoglycolate + H2O = glycolate + phosphate</text>
        <dbReference type="Rhea" id="RHEA:14369"/>
        <dbReference type="ChEBI" id="CHEBI:15377"/>
        <dbReference type="ChEBI" id="CHEBI:29805"/>
        <dbReference type="ChEBI" id="CHEBI:43474"/>
        <dbReference type="ChEBI" id="CHEBI:58033"/>
        <dbReference type="EC" id="3.1.3.18"/>
    </reaction>
</comment>
<dbReference type="InterPro" id="IPR006439">
    <property type="entry name" value="HAD-SF_hydro_IA"/>
</dbReference>
<dbReference type="NCBIfam" id="TIGR01549">
    <property type="entry name" value="HAD-SF-IA-v1"/>
    <property type="match status" value="1"/>
</dbReference>
<evidence type="ECO:0000256" key="3">
    <source>
        <dbReference type="ARBA" id="ARBA00006171"/>
    </source>
</evidence>
<evidence type="ECO:0000313" key="5">
    <source>
        <dbReference type="EMBL" id="TZF98932.1"/>
    </source>
</evidence>
<comment type="pathway">
    <text evidence="2">Organic acid metabolism; glycolate biosynthesis; glycolate from 2-phosphoglycolate: step 1/1.</text>
</comment>
<dbReference type="InterPro" id="IPR041492">
    <property type="entry name" value="HAD_2"/>
</dbReference>
<accession>A0A5D8ZXT3</accession>
<dbReference type="InterPro" id="IPR036412">
    <property type="entry name" value="HAD-like_sf"/>
</dbReference>
<gene>
    <name evidence="5" type="ORF">FW781_03135</name>
</gene>
<keyword evidence="5" id="KW-0614">Plasmid</keyword>
<dbReference type="PANTHER" id="PTHR43434:SF1">
    <property type="entry name" value="PHOSPHOGLYCOLATE PHOSPHATASE"/>
    <property type="match status" value="1"/>
</dbReference>
<dbReference type="EMBL" id="VTRU01000001">
    <property type="protein sequence ID" value="TZF98932.1"/>
    <property type="molecule type" value="Genomic_DNA"/>
</dbReference>